<dbReference type="PANTHER" id="PTHR10937">
    <property type="entry name" value="GLUCOSAMINE--FRUCTOSE-6-PHOSPHATE AMINOTRANSFERASE, ISOMERIZING"/>
    <property type="match status" value="1"/>
</dbReference>
<dbReference type="Proteomes" id="UP000199135">
    <property type="component" value="Unassembled WGS sequence"/>
</dbReference>
<reference evidence="3 4" key="1">
    <citation type="submission" date="2016-10" db="EMBL/GenBank/DDBJ databases">
        <authorList>
            <person name="Varghese N."/>
            <person name="Submissions S."/>
        </authorList>
    </citation>
    <scope>NUCLEOTIDE SEQUENCE [LARGE SCALE GENOMIC DNA]</scope>
    <source>
        <strain evidence="3 4">WCP15</strain>
    </source>
</reference>
<dbReference type="PROSITE" id="PS51464">
    <property type="entry name" value="SIS"/>
    <property type="match status" value="1"/>
</dbReference>
<keyword evidence="1" id="KW-0677">Repeat</keyword>
<name>A0A1H6J904_9ACTN</name>
<organism evidence="3 4">
    <name type="scientific">Parafannyhessea umbonata</name>
    <dbReference type="NCBI Taxonomy" id="604330"/>
    <lineage>
        <taxon>Bacteria</taxon>
        <taxon>Bacillati</taxon>
        <taxon>Actinomycetota</taxon>
        <taxon>Coriobacteriia</taxon>
        <taxon>Coriobacteriales</taxon>
        <taxon>Atopobiaceae</taxon>
        <taxon>Parafannyhessea</taxon>
    </lineage>
</organism>
<comment type="caution">
    <text evidence="3">The sequence shown here is derived from an EMBL/GenBank/DDBJ whole genome shotgun (WGS) entry which is preliminary data.</text>
</comment>
<dbReference type="Gene3D" id="3.40.50.10490">
    <property type="entry name" value="Glucose-6-phosphate isomerase like protein, domain 1"/>
    <property type="match status" value="2"/>
</dbReference>
<gene>
    <name evidence="3" type="ORF">SAMN05216447_105101</name>
</gene>
<dbReference type="InterPro" id="IPR035466">
    <property type="entry name" value="GlmS/AgaS_SIS"/>
</dbReference>
<dbReference type="SUPFAM" id="SSF53697">
    <property type="entry name" value="SIS domain"/>
    <property type="match status" value="1"/>
</dbReference>
<evidence type="ECO:0000313" key="4">
    <source>
        <dbReference type="Proteomes" id="UP000199135"/>
    </source>
</evidence>
<dbReference type="Pfam" id="PF01380">
    <property type="entry name" value="SIS"/>
    <property type="match status" value="1"/>
</dbReference>
<dbReference type="PANTHER" id="PTHR10937:SF17">
    <property type="entry name" value="GLUCOSAMINE-FRUCTOSE-6-PHOSPHATE AMINOTRANSFERASE"/>
    <property type="match status" value="1"/>
</dbReference>
<dbReference type="CDD" id="cd05008">
    <property type="entry name" value="SIS_GlmS_GlmD_1"/>
    <property type="match status" value="1"/>
</dbReference>
<dbReference type="RefSeq" id="WP_078686593.1">
    <property type="nucleotide sequence ID" value="NZ_FNWT01000005.1"/>
</dbReference>
<proteinExistence type="predicted"/>
<dbReference type="InterPro" id="IPR046348">
    <property type="entry name" value="SIS_dom_sf"/>
</dbReference>
<sequence>MTTARPTMLTYVHETPSVLRAQLESDAAAPLARAFLEGTYTRVRIVACGSSKNAATIARPYMRSVLGREVDIVEPYTFCAYEREVTSDEFAFVVSQSGYSTNALAALAAIREEGERAIGVTGDVASDFAGASDLLVDYGVGVELVGYVTKGVSALANFLCLFALDVARAEGRIDDAEREREVARLSGVADALADVAAQAPGALAARYKELTSLERVFMVGAGANYGIACEGALKFGECLQIPATALELEEYLHGPNLQLSPDYAVFFNLVGARDHARGRQLVEATRLVTDHVFVLTDDPASADPDVALAPQGDSLAAPLALLPYYQTLAYQLTDDRHLWHKHPLVSAFDRAVSGKSENYVDREVL</sequence>
<feature type="domain" description="SIS" evidence="2">
    <location>
        <begin position="31"/>
        <end position="177"/>
    </location>
</feature>
<evidence type="ECO:0000313" key="3">
    <source>
        <dbReference type="EMBL" id="SEH55260.1"/>
    </source>
</evidence>
<keyword evidence="4" id="KW-1185">Reference proteome</keyword>
<evidence type="ECO:0000256" key="1">
    <source>
        <dbReference type="ARBA" id="ARBA00022737"/>
    </source>
</evidence>
<dbReference type="EMBL" id="FNWT01000005">
    <property type="protein sequence ID" value="SEH55260.1"/>
    <property type="molecule type" value="Genomic_DNA"/>
</dbReference>
<protein>
    <submittedName>
        <fullName evidence="3">Glucoselysine-6-phosphate deglycase</fullName>
    </submittedName>
</protein>
<evidence type="ECO:0000259" key="2">
    <source>
        <dbReference type="PROSITE" id="PS51464"/>
    </source>
</evidence>
<dbReference type="InterPro" id="IPR001347">
    <property type="entry name" value="SIS_dom"/>
</dbReference>
<accession>A0A1H6J904</accession>